<reference evidence="3 4" key="4">
    <citation type="journal article" date="1998" name="J. Virol.">
        <title>The R33 G protein-coupled receptor gene of rat cytomegalovirus plays an essential role in the pathogenesis of viral infection.</title>
        <authorList>
            <person name="Beisser P.S."/>
            <person name="Vink C."/>
            <person name="Van Dam J.G."/>
            <person name="Grauls G."/>
            <person name="Vanherle S.J."/>
            <person name="Bruggeman C.A."/>
        </authorList>
    </citation>
    <scope>NUCLEOTIDE SEQUENCE [LARGE SCALE GENOMIC DNA]</scope>
    <source>
        <strain evidence="3 4">Maastricht</strain>
    </source>
</reference>
<dbReference type="GeneID" id="940270"/>
<dbReference type="Proteomes" id="UP000008288">
    <property type="component" value="Segment"/>
</dbReference>
<keyword evidence="2" id="KW-0812">Transmembrane</keyword>
<evidence type="ECO:0000313" key="3">
    <source>
        <dbReference type="EMBL" id="AAF99178.1"/>
    </source>
</evidence>
<reference evidence="3 4" key="2">
    <citation type="journal article" date="1996" name="J. Virol.">
        <title>Structure of the rat cytomegalovirus genome termini.</title>
        <authorList>
            <person name="Vink C."/>
            <person name="Beuken E."/>
            <person name="Bruggeman C.A."/>
        </authorList>
    </citation>
    <scope>NUCLEOTIDE SEQUENCE [LARGE SCALE GENOMIC DNA]</scope>
    <source>
        <strain evidence="3 4">Maastricht</strain>
    </source>
</reference>
<reference evidence="3 4" key="6">
    <citation type="journal article" date="1999" name="J. Gen. Virol.">
        <title>The rat cytomegalovirus R32 gene encodes a virion-associated protein that elicits a strong humoral immune response in infected rats.</title>
        <authorList>
            <person name="Beuken E."/>
            <person name="Grauls G."/>
            <person name="Bruggeman C.A."/>
            <person name="Vink C."/>
        </authorList>
    </citation>
    <scope>NUCLEOTIDE SEQUENCE [LARGE SCALE GENOMIC DNA]</scope>
    <source>
        <strain evidence="3 4">Maastricht</strain>
    </source>
</reference>
<evidence type="ECO:0000313" key="4">
    <source>
        <dbReference type="Proteomes" id="UP000008288"/>
    </source>
</evidence>
<reference evidence="3 4" key="3">
    <citation type="journal article" date="1997" name="J. Gen. Virol.">
        <title>Cloning and functional characterization of the origin of lytic-phase DNA replication of rat cytomegalovirus.</title>
        <authorList>
            <person name="Vink C."/>
            <person name="Beuken E."/>
            <person name="Bruggeman C.A."/>
        </authorList>
    </citation>
    <scope>NUCLEOTIDE SEQUENCE [LARGE SCALE GENOMIC DNA]</scope>
    <source>
        <strain evidence="3 4">Maastricht</strain>
    </source>
</reference>
<keyword evidence="2" id="KW-1133">Transmembrane helix</keyword>
<gene>
    <name evidence="3" type="primary">r90</name>
</gene>
<dbReference type="EMBL" id="AF232689">
    <property type="protein sequence ID" value="AAF99178.1"/>
    <property type="molecule type" value="Genomic_DNA"/>
</dbReference>
<organismHost>
    <name type="scientific">Rattus</name>
    <name type="common">rats</name>
    <dbReference type="NCBI Taxonomy" id="10114"/>
</organismHost>
<feature type="region of interest" description="Disordered" evidence="1">
    <location>
        <begin position="208"/>
        <end position="262"/>
    </location>
</feature>
<protein>
    <submittedName>
        <fullName evidence="3">Pr90</fullName>
    </submittedName>
</protein>
<reference evidence="3 4" key="9">
    <citation type="journal article" date="2000" name="J. Virol.">
        <title>Complete DNA sequence of the rat cytomegalovirus genome.</title>
        <authorList>
            <person name="Vink C."/>
            <person name="Beuken E."/>
            <person name="Bruggeman C.A."/>
        </authorList>
    </citation>
    <scope>NUCLEOTIDE SEQUENCE [LARGE SCALE GENOMIC DNA]</scope>
    <source>
        <strain evidence="3 4">Maastricht</strain>
    </source>
</reference>
<reference evidence="3 4" key="8">
    <citation type="journal article" date="2000" name="J. Virol.">
        <title>The r144 major histocompatibility complex class I-like gene of rat cytomegalovirus is dispensable for both acute and long-term infection in the immunocompromised host.</title>
        <authorList>
            <person name="Beisser P.S."/>
            <person name="Kloover J.S."/>
            <person name="Grauls G.E."/>
            <person name="Blok M.J."/>
            <person name="Bruggeman C.A."/>
            <person name="Vink C."/>
        </authorList>
    </citation>
    <scope>NUCLEOTIDE SEQUENCE [LARGE SCALE GENOMIC DNA]</scope>
    <source>
        <strain evidence="3 4">Maastricht</strain>
    </source>
</reference>
<feature type="compositionally biased region" description="Low complexity" evidence="1">
    <location>
        <begin position="248"/>
        <end position="262"/>
    </location>
</feature>
<reference evidence="3 4" key="1">
    <citation type="journal article" date="1996" name="J. Gen. Virol.">
        <title>Cloning and sequence analysis of the genes encoding DNA polymerase, glycoprotein B, ICP18.5 and major DNA-binding protein of rat cytomegalovirus.</title>
        <authorList>
            <person name="Beuken E."/>
            <person name="Slobbe R."/>
            <person name="Bruggeman C.A."/>
            <person name="Vink C."/>
        </authorList>
    </citation>
    <scope>NUCLEOTIDE SEQUENCE [LARGE SCALE GENOMIC DNA]</scope>
    <source>
        <strain evidence="3 4">Maastricht</strain>
    </source>
</reference>
<organism evidence="3 4">
    <name type="scientific">Rat cytomegalovirus (strain Maastricht)</name>
    <dbReference type="NCBI Taxonomy" id="79700"/>
    <lineage>
        <taxon>Viruses</taxon>
        <taxon>Duplodnaviria</taxon>
        <taxon>Heunggongvirae</taxon>
        <taxon>Peploviricota</taxon>
        <taxon>Herviviricetes</taxon>
        <taxon>Herpesvirales</taxon>
        <taxon>Orthoherpesviridae</taxon>
        <taxon>Betaherpesvirinae</taxon>
        <taxon>Muromegalovirus</taxon>
        <taxon>Muromegalovirus muridbeta2</taxon>
        <taxon>Murid betaherpesvirus 2</taxon>
    </lineage>
</organism>
<reference evidence="3 4" key="10">
    <citation type="journal article" date="2000" name="Virus Res.">
        <title>Rat cytomegalovirus R89 is a highly conserved gene which expresses a spliced transcript.</title>
        <authorList>
            <person name="Gruijthuijsen Y.K."/>
            <person name="Beuken E."/>
            <person name="Bruggeman C.A."/>
            <person name="Vink C."/>
        </authorList>
    </citation>
    <scope>NUCLEOTIDE SEQUENCE [LARGE SCALE GENOMIC DNA]</scope>
    <source>
        <strain evidence="3 4">Maastricht</strain>
    </source>
</reference>
<reference evidence="3 4" key="7">
    <citation type="journal article" date="1999" name="J. Virol.">
        <title>Deletion of the R78 G protein-coupled receptor gene from rat cytomegalovirus results in an attenuated, syncytium-inducing mutant strain.</title>
        <authorList>
            <person name="Beisser P.S."/>
            <person name="Grauls G."/>
            <person name="Bruggeman C.A."/>
            <person name="Vink C."/>
        </authorList>
    </citation>
    <scope>NUCLEOTIDE SEQUENCE [LARGE SCALE GENOMIC DNA]</scope>
    <source>
        <strain evidence="3 4">Maastricht</strain>
    </source>
</reference>
<feature type="compositionally biased region" description="Basic and acidic residues" evidence="1">
    <location>
        <begin position="208"/>
        <end position="217"/>
    </location>
</feature>
<evidence type="ECO:0000256" key="2">
    <source>
        <dbReference type="SAM" id="Phobius"/>
    </source>
</evidence>
<proteinExistence type="predicted"/>
<dbReference type="RefSeq" id="NP_064189.1">
    <property type="nucleotide sequence ID" value="NC_002512.2"/>
</dbReference>
<accession>Q9DWB2</accession>
<dbReference type="KEGG" id="vg:940270"/>
<sequence>MTFMLAPPMLLLLVCAARGRGPGGPSPGGAGFALNVTVVKGEAGPGARPAGDPTAEKVRRAFRPVLSLWFRAESGRKFDRVRFLLTCNGTHGAVHMYSPPTTRALSASARNGSDQLVVQAFSRRQCAARAIRLVVTELYGPLRALFREACEVYGASDDSESSTVTKDRGSSNDPYALSSVFVLFMICLAVSFLVCVWALASELKKRATEERDLEGRAGTRTGGARGTTGPAASRVRETAAVPPPPPTAAESSTSDSTARLLR</sequence>
<name>Q9DWB2_RCMVM</name>
<reference evidence="3 4" key="5">
    <citation type="journal article" date="1998" name="Virology">
        <title>The Maastricht strain and England strain of rat cytomegalovirus represent different betaherpesvirus species rather than strains.</title>
        <authorList>
            <person name="Beisser P.S."/>
            <person name="Kaptein S.J."/>
            <person name="Beuken E."/>
            <person name="Bruggeman C.A."/>
            <person name="Vink C."/>
        </authorList>
    </citation>
    <scope>NUCLEOTIDE SEQUENCE [LARGE SCALE GENOMIC DNA]</scope>
    <source>
        <strain evidence="3 4">Maastricht</strain>
    </source>
</reference>
<keyword evidence="2" id="KW-0472">Membrane</keyword>
<keyword evidence="4" id="KW-1185">Reference proteome</keyword>
<evidence type="ECO:0000256" key="1">
    <source>
        <dbReference type="SAM" id="MobiDB-lite"/>
    </source>
</evidence>
<feature type="transmembrane region" description="Helical" evidence="2">
    <location>
        <begin position="175"/>
        <end position="200"/>
    </location>
</feature>
<dbReference type="OrthoDB" id="39356at10239"/>